<name>A0A9N7UJ25_PLEPL</name>
<organism evidence="2 3">
    <name type="scientific">Pleuronectes platessa</name>
    <name type="common">European plaice</name>
    <dbReference type="NCBI Taxonomy" id="8262"/>
    <lineage>
        <taxon>Eukaryota</taxon>
        <taxon>Metazoa</taxon>
        <taxon>Chordata</taxon>
        <taxon>Craniata</taxon>
        <taxon>Vertebrata</taxon>
        <taxon>Euteleostomi</taxon>
        <taxon>Actinopterygii</taxon>
        <taxon>Neopterygii</taxon>
        <taxon>Teleostei</taxon>
        <taxon>Neoteleostei</taxon>
        <taxon>Acanthomorphata</taxon>
        <taxon>Carangaria</taxon>
        <taxon>Pleuronectiformes</taxon>
        <taxon>Pleuronectoidei</taxon>
        <taxon>Pleuronectidae</taxon>
        <taxon>Pleuronectes</taxon>
    </lineage>
</organism>
<proteinExistence type="predicted"/>
<accession>A0A9N7UJ25</accession>
<gene>
    <name evidence="2" type="ORF">PLEPLA_LOCUS21131</name>
</gene>
<feature type="region of interest" description="Disordered" evidence="1">
    <location>
        <begin position="50"/>
        <end position="73"/>
    </location>
</feature>
<keyword evidence="3" id="KW-1185">Reference proteome</keyword>
<evidence type="ECO:0000313" key="3">
    <source>
        <dbReference type="Proteomes" id="UP001153269"/>
    </source>
</evidence>
<evidence type="ECO:0000313" key="2">
    <source>
        <dbReference type="EMBL" id="CAB1433043.1"/>
    </source>
</evidence>
<protein>
    <submittedName>
        <fullName evidence="2">Uncharacterized protein</fullName>
    </submittedName>
</protein>
<dbReference type="Proteomes" id="UP001153269">
    <property type="component" value="Unassembled WGS sequence"/>
</dbReference>
<evidence type="ECO:0000256" key="1">
    <source>
        <dbReference type="SAM" id="MobiDB-lite"/>
    </source>
</evidence>
<dbReference type="AlphaFoldDB" id="A0A9N7UJ25"/>
<reference evidence="2" key="1">
    <citation type="submission" date="2020-03" db="EMBL/GenBank/DDBJ databases">
        <authorList>
            <person name="Weist P."/>
        </authorList>
    </citation>
    <scope>NUCLEOTIDE SEQUENCE</scope>
</reference>
<comment type="caution">
    <text evidence="2">The sequence shown here is derived from an EMBL/GenBank/DDBJ whole genome shotgun (WGS) entry which is preliminary data.</text>
</comment>
<dbReference type="EMBL" id="CADEAL010001512">
    <property type="protein sequence ID" value="CAB1433043.1"/>
    <property type="molecule type" value="Genomic_DNA"/>
</dbReference>
<sequence>MQSPLTVTQLQPAAIHPGRRSFPVELCSCILRQSLFTNTVSLCIGVGFADQSMGSSAGHKAPSDKRERKQRGIGITSFSESRAILARRRTLTAKLYPLSPLKDTVGLDSARFNQGRTEEITDC</sequence>